<accession>A0A7H0SRH9</accession>
<dbReference type="RefSeq" id="WP_187974467.1">
    <property type="nucleotide sequence ID" value="NZ_CP046884.1"/>
</dbReference>
<keyword evidence="3" id="KW-1185">Reference proteome</keyword>
<sequence>MSKRIEFDLRVGLSYKPLWKLLVDKDLLKQDLREQARLSSTSIARLNNGENVTTDILLRICQVLDCQIGDIVEVIPASDTKGDQA</sequence>
<name>A0A7H0SRH9_9CORY</name>
<dbReference type="Proteomes" id="UP000516320">
    <property type="component" value="Chromosome"/>
</dbReference>
<dbReference type="SUPFAM" id="SSF47413">
    <property type="entry name" value="lambda repressor-like DNA-binding domains"/>
    <property type="match status" value="1"/>
</dbReference>
<dbReference type="InterPro" id="IPR001387">
    <property type="entry name" value="Cro/C1-type_HTH"/>
</dbReference>
<gene>
    <name evidence="2" type="ORF">GP475_11310</name>
</gene>
<dbReference type="Gene3D" id="1.10.260.40">
    <property type="entry name" value="lambda repressor-like DNA-binding domains"/>
    <property type="match status" value="1"/>
</dbReference>
<organism evidence="2 3">
    <name type="scientific">Corynebacterium poyangense</name>
    <dbReference type="NCBI Taxonomy" id="2684405"/>
    <lineage>
        <taxon>Bacteria</taxon>
        <taxon>Bacillati</taxon>
        <taxon>Actinomycetota</taxon>
        <taxon>Actinomycetes</taxon>
        <taxon>Mycobacteriales</taxon>
        <taxon>Corynebacteriaceae</taxon>
        <taxon>Corynebacterium</taxon>
    </lineage>
</organism>
<proteinExistence type="predicted"/>
<reference evidence="2 3" key="1">
    <citation type="submission" date="2019-12" db="EMBL/GenBank/DDBJ databases">
        <title>Corynebacterium sp. nov., isolated from feces of the Anser Albifrons in China.</title>
        <authorList>
            <person name="Liu Q."/>
        </authorList>
    </citation>
    <scope>NUCLEOTIDE SEQUENCE [LARGE SCALE GENOMIC DNA]</scope>
    <source>
        <strain evidence="2 3">4H37-19</strain>
    </source>
</reference>
<evidence type="ECO:0000259" key="1">
    <source>
        <dbReference type="Pfam" id="PF13443"/>
    </source>
</evidence>
<dbReference type="Pfam" id="PF13443">
    <property type="entry name" value="HTH_26"/>
    <property type="match status" value="1"/>
</dbReference>
<evidence type="ECO:0000313" key="3">
    <source>
        <dbReference type="Proteomes" id="UP000516320"/>
    </source>
</evidence>
<protein>
    <submittedName>
        <fullName evidence="2">Helix-turn-helix domain-containing protein</fullName>
    </submittedName>
</protein>
<dbReference type="GO" id="GO:0003677">
    <property type="term" value="F:DNA binding"/>
    <property type="evidence" value="ECO:0007669"/>
    <property type="project" value="InterPro"/>
</dbReference>
<dbReference type="EMBL" id="CP046884">
    <property type="protein sequence ID" value="QNQ91154.1"/>
    <property type="molecule type" value="Genomic_DNA"/>
</dbReference>
<dbReference type="InterPro" id="IPR010982">
    <property type="entry name" value="Lambda_DNA-bd_dom_sf"/>
</dbReference>
<evidence type="ECO:0000313" key="2">
    <source>
        <dbReference type="EMBL" id="QNQ91154.1"/>
    </source>
</evidence>
<dbReference type="AlphaFoldDB" id="A0A7H0SRH9"/>
<dbReference type="KEGG" id="cpoy:GP475_11310"/>
<feature type="domain" description="HTH cro/C1-type" evidence="1">
    <location>
        <begin position="18"/>
        <end position="76"/>
    </location>
</feature>